<dbReference type="OMA" id="IDISHQM"/>
<feature type="compositionally biased region" description="Pro residues" evidence="1">
    <location>
        <begin position="655"/>
        <end position="666"/>
    </location>
</feature>
<dbReference type="AlphaFoldDB" id="A0A0K9NX63"/>
<proteinExistence type="predicted"/>
<gene>
    <name evidence="3" type="ORF">ZOSMA_58G00630</name>
</gene>
<name>A0A0K9NX63_ZOSMR</name>
<feature type="region of interest" description="Disordered" evidence="1">
    <location>
        <begin position="767"/>
        <end position="841"/>
    </location>
</feature>
<feature type="domain" description="PWWP" evidence="2">
    <location>
        <begin position="163"/>
        <end position="224"/>
    </location>
</feature>
<organism evidence="3 4">
    <name type="scientific">Zostera marina</name>
    <name type="common">Eelgrass</name>
    <dbReference type="NCBI Taxonomy" id="29655"/>
    <lineage>
        <taxon>Eukaryota</taxon>
        <taxon>Viridiplantae</taxon>
        <taxon>Streptophyta</taxon>
        <taxon>Embryophyta</taxon>
        <taxon>Tracheophyta</taxon>
        <taxon>Spermatophyta</taxon>
        <taxon>Magnoliopsida</taxon>
        <taxon>Liliopsida</taxon>
        <taxon>Zosteraceae</taxon>
        <taxon>Zostera</taxon>
    </lineage>
</organism>
<evidence type="ECO:0000256" key="1">
    <source>
        <dbReference type="SAM" id="MobiDB-lite"/>
    </source>
</evidence>
<reference evidence="4" key="1">
    <citation type="journal article" date="2016" name="Nature">
        <title>The genome of the seagrass Zostera marina reveals angiosperm adaptation to the sea.</title>
        <authorList>
            <person name="Olsen J.L."/>
            <person name="Rouze P."/>
            <person name="Verhelst B."/>
            <person name="Lin Y.-C."/>
            <person name="Bayer T."/>
            <person name="Collen J."/>
            <person name="Dattolo E."/>
            <person name="De Paoli E."/>
            <person name="Dittami S."/>
            <person name="Maumus F."/>
            <person name="Michel G."/>
            <person name="Kersting A."/>
            <person name="Lauritano C."/>
            <person name="Lohaus R."/>
            <person name="Toepel M."/>
            <person name="Tonon T."/>
            <person name="Vanneste K."/>
            <person name="Amirebrahimi M."/>
            <person name="Brakel J."/>
            <person name="Bostroem C."/>
            <person name="Chovatia M."/>
            <person name="Grimwood J."/>
            <person name="Jenkins J.W."/>
            <person name="Jueterbock A."/>
            <person name="Mraz A."/>
            <person name="Stam W.T."/>
            <person name="Tice H."/>
            <person name="Bornberg-Bauer E."/>
            <person name="Green P.J."/>
            <person name="Pearson G.A."/>
            <person name="Procaccini G."/>
            <person name="Duarte C.M."/>
            <person name="Schmutz J."/>
            <person name="Reusch T.B.H."/>
            <person name="Van de Peer Y."/>
        </authorList>
    </citation>
    <scope>NUCLEOTIDE SEQUENCE [LARGE SCALE GENOMIC DNA]</scope>
    <source>
        <strain evidence="4">cv. Finnish</strain>
    </source>
</reference>
<feature type="compositionally biased region" description="Low complexity" evidence="1">
    <location>
        <begin position="1112"/>
        <end position="1123"/>
    </location>
</feature>
<dbReference type="PANTHER" id="PTHR10688:SF5">
    <property type="entry name" value="PWWP DOMAIN-CONTAINING PROTEIN 1-RELATED"/>
    <property type="match status" value="1"/>
</dbReference>
<dbReference type="SMART" id="SM00293">
    <property type="entry name" value="PWWP"/>
    <property type="match status" value="1"/>
</dbReference>
<evidence type="ECO:0000259" key="2">
    <source>
        <dbReference type="PROSITE" id="PS50812"/>
    </source>
</evidence>
<dbReference type="InterPro" id="IPR000313">
    <property type="entry name" value="PWWP_dom"/>
</dbReference>
<dbReference type="OrthoDB" id="62853at2759"/>
<dbReference type="InterPro" id="IPR052657">
    <property type="entry name" value="PDP_family_Arabidopsis"/>
</dbReference>
<protein>
    <recommendedName>
        <fullName evidence="2">PWWP domain-containing protein</fullName>
    </recommendedName>
</protein>
<feature type="region of interest" description="Disordered" evidence="1">
    <location>
        <begin position="1045"/>
        <end position="1130"/>
    </location>
</feature>
<feature type="region of interest" description="Disordered" evidence="1">
    <location>
        <begin position="648"/>
        <end position="671"/>
    </location>
</feature>
<feature type="compositionally biased region" description="Polar residues" evidence="1">
    <location>
        <begin position="1"/>
        <end position="21"/>
    </location>
</feature>
<feature type="compositionally biased region" description="Polar residues" evidence="1">
    <location>
        <begin position="1088"/>
        <end position="1110"/>
    </location>
</feature>
<feature type="compositionally biased region" description="Basic and acidic residues" evidence="1">
    <location>
        <begin position="813"/>
        <end position="822"/>
    </location>
</feature>
<dbReference type="PANTHER" id="PTHR10688">
    <property type="entry name" value="PWWP DOMAIN-CONTAINING PROTEIN"/>
    <property type="match status" value="1"/>
</dbReference>
<feature type="compositionally biased region" description="Basic and acidic residues" evidence="1">
    <location>
        <begin position="31"/>
        <end position="41"/>
    </location>
</feature>
<dbReference type="STRING" id="29655.A0A0K9NX63"/>
<dbReference type="CDD" id="cd05162">
    <property type="entry name" value="PWWP"/>
    <property type="match status" value="1"/>
</dbReference>
<evidence type="ECO:0000313" key="4">
    <source>
        <dbReference type="Proteomes" id="UP000036987"/>
    </source>
</evidence>
<dbReference type="Proteomes" id="UP000036987">
    <property type="component" value="Unassembled WGS sequence"/>
</dbReference>
<feature type="compositionally biased region" description="Low complexity" evidence="1">
    <location>
        <begin position="1064"/>
        <end position="1078"/>
    </location>
</feature>
<sequence length="1173" mass="129444">MMSIMNNNQPEIQGDSTNLPNPDQPFDGIEQDSRISTEEGRTGSSLVTRKTEMTSRIWEDRSSVLLEEMDVAAEKARIFGEPSGSSQINLWLETRVSESLCQTNMSIQDASIQKPRDQHMVDEDVLEVSAERDSSTHSYDSYGLESSELSSTLMGNWSPGFEKGDMVWGKVKSHPWWPGVIFNDALASPAVRRMKKKGLVLVAFFGDNSYGWFDPAELVPFVPYFTEKSKQTTSKNFVKAVEDAVDRSSRTRALGLTCRCRNKFNFRPISIPGYHVVDVVNSEFSDVYSTAQIKNARDAFVPADLMNFLKQMSVSSMDVCRSSRKVEWSNNIAMLLSLRKVLFEEFDETYAQAFGVDPVRPSSRNALGALGLPLTQSTRAAPLSGPLVYAEELGGKKRTPGKSTGKGSKDKAKKDKYLFKRRDEVATGLSESPSATEIRSPVVDVSAATPEKTHITLEQGDAPGYFKNVLLGEGRLGSVGKQAASGLPTPEFVLQKRVAADNREGLSAASSFVNEIKLDTPVLVGNNNRGGDIKSGMIVEKKPLVSSVDQVNLDRTQHVGTVGVKKEMKLQKNENEDVAVSIIPEVVLKKKRGKRKGWVRRDDVTADQKLGSSWMPNRNMVDFRRSFVHPELQKNDKLLSSAGKPTGMFDFAITPSPPPPPPPLPPSSLDLNPQDLDMSLILSDMLAFALDPFHGSNRNAPLIVRNVFLRFRNLVFQKSLAPPPPEEADAFQIQSSKSSEQSDILRRGVAEAVVPVPKRGLHSSLLAPASQAKQLPKSIVRPDDPTKSGRKRPPSSDRQETVPAKKGKKLKKLKELEPEKKAFPTQKAPPVSLKEEGGSRRTTVAAAVNKSSKANVGKKQDLPVPTPVPKKKQVVKKQEKLAAAAVPKVLSPTYLFMKFPPRATLPSISSMKARFARFGPLDLDGARVYWGSYTCKILFKYRVDAQTAYMYANDNEIFGPFKVNYSLRDLEESPDESFLSKRIRGDDSMTDKSYPVKVQKQTLQQQSTNVQLKSCLKKASGDGVPTREAPRVKFLLDGGEAGRREPIVVPGRSGIVGNNTSSHSLPSKNLNSVKSKSVYFPPPKQVKSPPSFSVRTNENPLQQLPSNQRPSYYGKGQQQQQKQHIPASTVSGSRKVGVTIVDISSDMLNLMRKCSDIVSNVRSTFGHVPYHPL</sequence>
<dbReference type="SUPFAM" id="SSF63748">
    <property type="entry name" value="Tudor/PWWP/MBT"/>
    <property type="match status" value="1"/>
</dbReference>
<comment type="caution">
    <text evidence="3">The sequence shown here is derived from an EMBL/GenBank/DDBJ whole genome shotgun (WGS) entry which is preliminary data.</text>
</comment>
<feature type="region of interest" description="Disordered" evidence="1">
    <location>
        <begin position="391"/>
        <end position="414"/>
    </location>
</feature>
<dbReference type="Gene3D" id="2.30.30.140">
    <property type="match status" value="1"/>
</dbReference>
<dbReference type="Pfam" id="PF00855">
    <property type="entry name" value="PWWP"/>
    <property type="match status" value="1"/>
</dbReference>
<feature type="region of interest" description="Disordered" evidence="1">
    <location>
        <begin position="1"/>
        <end position="50"/>
    </location>
</feature>
<accession>A0A0K9NX63</accession>
<dbReference type="EMBL" id="LFYR01001606">
    <property type="protein sequence ID" value="KMZ60607.1"/>
    <property type="molecule type" value="Genomic_DNA"/>
</dbReference>
<keyword evidence="4" id="KW-1185">Reference proteome</keyword>
<dbReference type="PROSITE" id="PS50812">
    <property type="entry name" value="PWWP"/>
    <property type="match status" value="1"/>
</dbReference>
<evidence type="ECO:0000313" key="3">
    <source>
        <dbReference type="EMBL" id="KMZ60607.1"/>
    </source>
</evidence>